<proteinExistence type="predicted"/>
<dbReference type="Pfam" id="PF01882">
    <property type="entry name" value="DUF58"/>
    <property type="match status" value="1"/>
</dbReference>
<feature type="domain" description="DUF58" evidence="3">
    <location>
        <begin position="429"/>
        <end position="597"/>
    </location>
</feature>
<feature type="compositionally biased region" description="Acidic residues" evidence="1">
    <location>
        <begin position="215"/>
        <end position="225"/>
    </location>
</feature>
<reference evidence="4 5" key="1">
    <citation type="submission" date="2018-10" db="EMBL/GenBank/DDBJ databases">
        <title>Natronolimnobius sp. XQ-INN 246 isolated from Inner Mongolia Autonomous Region of China.</title>
        <authorList>
            <person name="Xue Q."/>
        </authorList>
    </citation>
    <scope>NUCLEOTIDE SEQUENCE [LARGE SCALE GENOMIC DNA]</scope>
    <source>
        <strain evidence="4 5">XQ-INN 246</strain>
    </source>
</reference>
<organism evidence="4 5">
    <name type="scientific">Salinadaptatus halalkaliphilus</name>
    <dbReference type="NCBI Taxonomy" id="2419781"/>
    <lineage>
        <taxon>Archaea</taxon>
        <taxon>Methanobacteriati</taxon>
        <taxon>Methanobacteriota</taxon>
        <taxon>Stenosarchaea group</taxon>
        <taxon>Halobacteria</taxon>
        <taxon>Halobacteriales</taxon>
        <taxon>Natrialbaceae</taxon>
        <taxon>Salinadaptatus</taxon>
    </lineage>
</organism>
<keyword evidence="2" id="KW-0472">Membrane</keyword>
<accession>A0A4S3TLK3</accession>
<dbReference type="Pfam" id="PF23933">
    <property type="entry name" value="DUF7269"/>
    <property type="match status" value="1"/>
</dbReference>
<dbReference type="InterPro" id="IPR002881">
    <property type="entry name" value="DUF58"/>
</dbReference>
<sequence length="646" mass="69383">MRESVLRGAVLAVAVLSLIVGSSVLVATDWVLEMLPPDLVVGLEAFGQLALYLLLALVLAQSYRIARQRLLTPPAETTFPRRETATPVPVPGDDLAATVESVRDRSDETFETVRRRLQELARGLLEDRDRTGDAATDAIAAGTWTDDTLAAGLLDDSEGPPSRPLRERIRLALDLPSRQAPRELRRTMSAIAATATVPVESAEFASQPRVHTAGAEDEPTSEPEIPDGDRLPTGHWHGVTVVAFVGLVGGILYQQPPIVVAAAVGIGFAAYANIELDRDLEVTVERAVSDATPEPGADVDVVLSVRNEGDRRLADLRLVDGVPPDVAVVDGSPRLGTSLAPGESTAITYTITARRGTHEFEPVVLVDRPVTGAAERLESVSPETAPSITCQPTAPPLASSDELPLRTQGGRRAGSLATTDSGPGLEFHSVRAYQPGDAVGRIDWNRYARTNELSTVSFHDERSAVVIPAIDARRDAYYTPEFFAGEHAVDRSVTGAASAVDTLLTERHSVGLASIGPEPLWLSPGTGDAHRERARALLTSHDSIDPRPPASAGYDLGQFERLPSDAQLLLFSPLCDDTILEIVRTLRARGPSVAIVSPDPTTTDDPARAVAHLERSRRIDEVRGLGVPVVDWAWDRSFEDALRRAR</sequence>
<name>A0A4S3TLK3_9EURY</name>
<feature type="region of interest" description="Disordered" evidence="1">
    <location>
        <begin position="377"/>
        <end position="428"/>
    </location>
</feature>
<dbReference type="InterPro" id="IPR013783">
    <property type="entry name" value="Ig-like_fold"/>
</dbReference>
<dbReference type="InterPro" id="IPR055693">
    <property type="entry name" value="DUF7269"/>
</dbReference>
<keyword evidence="2" id="KW-0812">Transmembrane</keyword>
<dbReference type="RefSeq" id="WP_141464063.1">
    <property type="nucleotide sequence ID" value="NZ_RBZW01000021.1"/>
</dbReference>
<keyword evidence="5" id="KW-1185">Reference proteome</keyword>
<dbReference type="PANTHER" id="PTHR33608:SF6">
    <property type="entry name" value="BLL2464 PROTEIN"/>
    <property type="match status" value="1"/>
</dbReference>
<evidence type="ECO:0000259" key="3">
    <source>
        <dbReference type="Pfam" id="PF01882"/>
    </source>
</evidence>
<evidence type="ECO:0000313" key="5">
    <source>
        <dbReference type="Proteomes" id="UP000318864"/>
    </source>
</evidence>
<dbReference type="AlphaFoldDB" id="A0A4S3TLK3"/>
<evidence type="ECO:0000313" key="4">
    <source>
        <dbReference type="EMBL" id="THE65042.1"/>
    </source>
</evidence>
<feature type="region of interest" description="Disordered" evidence="1">
    <location>
        <begin position="202"/>
        <end position="225"/>
    </location>
</feature>
<dbReference type="Proteomes" id="UP000318864">
    <property type="component" value="Unassembled WGS sequence"/>
</dbReference>
<feature type="compositionally biased region" description="Polar residues" evidence="1">
    <location>
        <begin position="381"/>
        <end position="392"/>
    </location>
</feature>
<dbReference type="Gene3D" id="2.60.40.10">
    <property type="entry name" value="Immunoglobulins"/>
    <property type="match status" value="1"/>
</dbReference>
<evidence type="ECO:0000256" key="2">
    <source>
        <dbReference type="SAM" id="Phobius"/>
    </source>
</evidence>
<evidence type="ECO:0000256" key="1">
    <source>
        <dbReference type="SAM" id="MobiDB-lite"/>
    </source>
</evidence>
<dbReference type="EMBL" id="RBZW01000021">
    <property type="protein sequence ID" value="THE65042.1"/>
    <property type="molecule type" value="Genomic_DNA"/>
</dbReference>
<gene>
    <name evidence="4" type="ORF">D8Y22_07390</name>
</gene>
<feature type="transmembrane region" description="Helical" evidence="2">
    <location>
        <begin position="43"/>
        <end position="60"/>
    </location>
</feature>
<keyword evidence="2" id="KW-1133">Transmembrane helix</keyword>
<comment type="caution">
    <text evidence="4">The sequence shown here is derived from an EMBL/GenBank/DDBJ whole genome shotgun (WGS) entry which is preliminary data.</text>
</comment>
<dbReference type="PANTHER" id="PTHR33608">
    <property type="entry name" value="BLL2464 PROTEIN"/>
    <property type="match status" value="1"/>
</dbReference>
<protein>
    <submittedName>
        <fullName evidence="4">DUF58 domain-containing protein</fullName>
    </submittedName>
</protein>
<dbReference type="OrthoDB" id="31512at2157"/>